<protein>
    <recommendedName>
        <fullName evidence="3">Shikimate kinase</fullName>
    </recommendedName>
</protein>
<gene>
    <name evidence="1" type="ORF">CR205_13355</name>
</gene>
<comment type="caution">
    <text evidence="1">The sequence shown here is derived from an EMBL/GenBank/DDBJ whole genome shotgun (WGS) entry which is preliminary data.</text>
</comment>
<sequence>MTVIYITGLSGTGKTAVLNELERAGMETVDTDMGYTEQVPLEDDGREWLLNEEKLEALLNRERNVPLIISGCCRNQGKFYDRFDAVILLRAEPDVMMKRVAERTNNPYGKSQAEQAEIRESITEVLPLLEKSSDFIVDTDRKTLADIRSEIMKKYLS</sequence>
<evidence type="ECO:0000313" key="2">
    <source>
        <dbReference type="Proteomes" id="UP000248066"/>
    </source>
</evidence>
<evidence type="ECO:0008006" key="3">
    <source>
        <dbReference type="Google" id="ProtNLM"/>
    </source>
</evidence>
<dbReference type="InterPro" id="IPR027417">
    <property type="entry name" value="P-loop_NTPase"/>
</dbReference>
<dbReference type="EMBL" id="PDOF01000002">
    <property type="protein sequence ID" value="PYZ96681.1"/>
    <property type="molecule type" value="Genomic_DNA"/>
</dbReference>
<accession>A0A2W0H6S0</accession>
<dbReference type="Gene3D" id="3.40.50.300">
    <property type="entry name" value="P-loop containing nucleotide triphosphate hydrolases"/>
    <property type="match status" value="1"/>
</dbReference>
<proteinExistence type="predicted"/>
<dbReference type="AlphaFoldDB" id="A0A2W0H6S0"/>
<dbReference type="Proteomes" id="UP000248066">
    <property type="component" value="Unassembled WGS sequence"/>
</dbReference>
<name>A0A2W0H6S0_9BACI</name>
<dbReference type="OrthoDB" id="5019413at2"/>
<dbReference type="Pfam" id="PF13238">
    <property type="entry name" value="AAA_18"/>
    <property type="match status" value="1"/>
</dbReference>
<keyword evidence="2" id="KW-1185">Reference proteome</keyword>
<reference evidence="1 2" key="1">
    <citation type="submission" date="2017-10" db="EMBL/GenBank/DDBJ databases">
        <title>Bacillus sp. nov., a halophilic bacterium isolated from a Yangshapao Lake.</title>
        <authorList>
            <person name="Wang H."/>
        </authorList>
    </citation>
    <scope>NUCLEOTIDE SEQUENCE [LARGE SCALE GENOMIC DNA]</scope>
    <source>
        <strain evidence="1 2">YSP-3</strain>
    </source>
</reference>
<evidence type="ECO:0000313" key="1">
    <source>
        <dbReference type="EMBL" id="PYZ96681.1"/>
    </source>
</evidence>
<dbReference type="SUPFAM" id="SSF52540">
    <property type="entry name" value="P-loop containing nucleoside triphosphate hydrolases"/>
    <property type="match status" value="1"/>
</dbReference>
<dbReference type="RefSeq" id="WP_110520618.1">
    <property type="nucleotide sequence ID" value="NZ_PDOF01000002.1"/>
</dbReference>
<organism evidence="1 2">
    <name type="scientific">Alteribacter lacisalsi</name>
    <dbReference type="NCBI Taxonomy" id="2045244"/>
    <lineage>
        <taxon>Bacteria</taxon>
        <taxon>Bacillati</taxon>
        <taxon>Bacillota</taxon>
        <taxon>Bacilli</taxon>
        <taxon>Bacillales</taxon>
        <taxon>Bacillaceae</taxon>
        <taxon>Alteribacter</taxon>
    </lineage>
</organism>